<dbReference type="AlphaFoldDB" id="A0A2N2DXA3"/>
<dbReference type="EMBL" id="PHAH01000056">
    <property type="protein sequence ID" value="PKM87094.1"/>
    <property type="molecule type" value="Genomic_DNA"/>
</dbReference>
<keyword evidence="1" id="KW-0732">Signal</keyword>
<evidence type="ECO:0000313" key="3">
    <source>
        <dbReference type="Proteomes" id="UP000233325"/>
    </source>
</evidence>
<gene>
    <name evidence="2" type="ORF">CVU83_03420</name>
</gene>
<evidence type="ECO:0008006" key="4">
    <source>
        <dbReference type="Google" id="ProtNLM"/>
    </source>
</evidence>
<protein>
    <recommendedName>
        <fullName evidence="4">Ig-like domain-containing protein</fullName>
    </recommendedName>
</protein>
<sequence length="452" mass="50128">MLMRWRKLLLLSLPMAALLLSAFFNGARASINDNVRGRAFNPLYGLISFNCLDDDFAGRFPFTFTFRFNVPACSLSQHGVHLDADDNFSGEAWNPVLGFIDFAPAVAPPDNYAFNVNCLNQCNAANQCTACYNENDQRVYGWGRVVVDGRWIELNSTIVPQTTMTNYLAPQPGIFSGYASSTFGSISFNCSNDSSCATEDYKVWLWKLELKEMSGPNWSFSEACTGGARKAVFKWLRRSGTQTAYRVVINTTNSTSSPVFDSGKLGGSATQLVCPGPMCAFTPTYNTSYYWWLQLWNENDEPTEYFQFDTNTFGVLTDNIAGNATANPVNPNLTFTTYRHEFPTPYFTWSPFEILVGTSTEFVSSSSYYTTASPSTSFPCVGLACQYQWTASDAAAQILASTSATTSIIFANIRPQTVTLSVTDTDLYTCSMTTPVLTINFQLPIWKEVKAE</sequence>
<feature type="chain" id="PRO_5014651633" description="Ig-like domain-containing protein" evidence="1">
    <location>
        <begin position="30"/>
        <end position="452"/>
    </location>
</feature>
<accession>A0A2N2DXA3</accession>
<name>A0A2N2DXA3_9BACT</name>
<organism evidence="2 3">
    <name type="scientific">Candidatus Falkowbacteria bacterium HGW-Falkowbacteria-2</name>
    <dbReference type="NCBI Taxonomy" id="2013769"/>
    <lineage>
        <taxon>Bacteria</taxon>
        <taxon>Candidatus Falkowiibacteriota</taxon>
    </lineage>
</organism>
<dbReference type="InterPro" id="IPR013783">
    <property type="entry name" value="Ig-like_fold"/>
</dbReference>
<feature type="signal peptide" evidence="1">
    <location>
        <begin position="1"/>
        <end position="29"/>
    </location>
</feature>
<comment type="caution">
    <text evidence="2">The sequence shown here is derived from an EMBL/GenBank/DDBJ whole genome shotgun (WGS) entry which is preliminary data.</text>
</comment>
<evidence type="ECO:0000256" key="1">
    <source>
        <dbReference type="SAM" id="SignalP"/>
    </source>
</evidence>
<evidence type="ECO:0000313" key="2">
    <source>
        <dbReference type="EMBL" id="PKM87094.1"/>
    </source>
</evidence>
<proteinExistence type="predicted"/>
<dbReference type="Proteomes" id="UP000233325">
    <property type="component" value="Unassembled WGS sequence"/>
</dbReference>
<dbReference type="Gene3D" id="2.60.40.10">
    <property type="entry name" value="Immunoglobulins"/>
    <property type="match status" value="1"/>
</dbReference>
<reference evidence="2 3" key="1">
    <citation type="journal article" date="2017" name="ISME J.">
        <title>Potential for microbial H2 and metal transformations associated with novel bacteria and archaea in deep terrestrial subsurface sediments.</title>
        <authorList>
            <person name="Hernsdorf A.W."/>
            <person name="Amano Y."/>
            <person name="Miyakawa K."/>
            <person name="Ise K."/>
            <person name="Suzuki Y."/>
            <person name="Anantharaman K."/>
            <person name="Probst A."/>
            <person name="Burstein D."/>
            <person name="Thomas B.C."/>
            <person name="Banfield J.F."/>
        </authorList>
    </citation>
    <scope>NUCLEOTIDE SEQUENCE [LARGE SCALE GENOMIC DNA]</scope>
    <source>
        <strain evidence="2">HGW-Falkowbacteria-2</strain>
    </source>
</reference>